<proteinExistence type="predicted"/>
<evidence type="ECO:0008006" key="3">
    <source>
        <dbReference type="Google" id="ProtNLM"/>
    </source>
</evidence>
<name>A0A3G8JIY2_9ACTN</name>
<evidence type="ECO:0000313" key="1">
    <source>
        <dbReference type="EMBL" id="AZG45046.1"/>
    </source>
</evidence>
<sequence length="249" mass="26369">MVVTQLVEPCSLLSDAQDCYGFSPAVTVDGEPVDFERFAESVEYLSADLQACGVASGCRIGLGVQSGWIFVLTWHALVAIDAVVVPVDLCDDASIDQARDLDLDFLLAHETHNDVLEDAIDEFVTGETAIPVFRVAEEFALVDVGAGVARTRGGGLVADLASGRVETTDHLLREADRIGRRLGLWPGVCVQLGGPLNTRPTMLLIIACAARGACARVDSASAPTADGVEVVPVIDRDGWQHEGPLLSVC</sequence>
<gene>
    <name evidence="1" type="ORF">D7316_01638</name>
</gene>
<reference evidence="1 2" key="1">
    <citation type="submission" date="2018-11" db="EMBL/GenBank/DDBJ databases">
        <title>Gordonia insulae sp. nov., isolated from an island soil.</title>
        <authorList>
            <person name="Kim Y.S."/>
            <person name="Kim S.B."/>
        </authorList>
    </citation>
    <scope>NUCLEOTIDE SEQUENCE [LARGE SCALE GENOMIC DNA]</scope>
    <source>
        <strain evidence="1 2">MMS17-SY073</strain>
    </source>
</reference>
<dbReference type="KEGG" id="gom:D7316_01638"/>
<accession>A0A3G8JIY2</accession>
<dbReference type="Gene3D" id="3.40.50.12780">
    <property type="entry name" value="N-terminal domain of ligase-like"/>
    <property type="match status" value="1"/>
</dbReference>
<protein>
    <recommendedName>
        <fullName evidence="3">AMP-dependent synthetase/ligase domain-containing protein</fullName>
    </recommendedName>
</protein>
<keyword evidence="2" id="KW-1185">Reference proteome</keyword>
<dbReference type="EMBL" id="CP033972">
    <property type="protein sequence ID" value="AZG45046.1"/>
    <property type="molecule type" value="Genomic_DNA"/>
</dbReference>
<dbReference type="SUPFAM" id="SSF56801">
    <property type="entry name" value="Acetyl-CoA synthetase-like"/>
    <property type="match status" value="1"/>
</dbReference>
<dbReference type="AlphaFoldDB" id="A0A3G8JIY2"/>
<dbReference type="InterPro" id="IPR042099">
    <property type="entry name" value="ANL_N_sf"/>
</dbReference>
<evidence type="ECO:0000313" key="2">
    <source>
        <dbReference type="Proteomes" id="UP000271469"/>
    </source>
</evidence>
<organism evidence="1 2">
    <name type="scientific">Gordonia insulae</name>
    <dbReference type="NCBI Taxonomy" id="2420509"/>
    <lineage>
        <taxon>Bacteria</taxon>
        <taxon>Bacillati</taxon>
        <taxon>Actinomycetota</taxon>
        <taxon>Actinomycetes</taxon>
        <taxon>Mycobacteriales</taxon>
        <taxon>Gordoniaceae</taxon>
        <taxon>Gordonia</taxon>
    </lineage>
</organism>
<dbReference type="Proteomes" id="UP000271469">
    <property type="component" value="Chromosome"/>
</dbReference>